<accession>A0A916P1K8</accession>
<keyword evidence="3" id="KW-1185">Reference proteome</keyword>
<evidence type="ECO:0000256" key="1">
    <source>
        <dbReference type="SAM" id="Phobius"/>
    </source>
</evidence>
<dbReference type="EMBL" id="HF679134">
    <property type="protein sequence ID" value="CCU56397.1"/>
    <property type="molecule type" value="Genomic_DNA"/>
</dbReference>
<keyword evidence="1" id="KW-0472">Membrane</keyword>
<sequence>MDLFRAYTLLPLFIMYYENDHKYIRNTIYVTKLLITLLSYFIFTRIVLNILYIIRLFINSDLLPIIIETFNIFGISIILILSYKYK</sequence>
<evidence type="ECO:0000313" key="3">
    <source>
        <dbReference type="Proteomes" id="UP000792671"/>
    </source>
</evidence>
<feature type="transmembrane region" description="Helical" evidence="1">
    <location>
        <begin position="64"/>
        <end position="83"/>
    </location>
</feature>
<gene>
    <name evidence="2" type="ORF">MYSEV_199</name>
</gene>
<dbReference type="RefSeq" id="YP_008003716.1">
    <property type="nucleotide sequence ID" value="NC_021246.1"/>
</dbReference>
<keyword evidence="1" id="KW-0812">Transmembrane</keyword>
<keyword evidence="1" id="KW-1133">Transmembrane helix</keyword>
<dbReference type="GeneID" id="15613821"/>
<dbReference type="KEGG" id="vg:15613821"/>
<name>A0A916P1K8_9POXV</name>
<organism evidence="2 3">
    <name type="scientific">Mythimna separata entomopoxvirus 'L'</name>
    <dbReference type="NCBI Taxonomy" id="1293572"/>
    <lineage>
        <taxon>Viruses</taxon>
        <taxon>Varidnaviria</taxon>
        <taxon>Bamfordvirae</taxon>
        <taxon>Nucleocytoviricota</taxon>
        <taxon>Pokkesviricetes</taxon>
        <taxon>Chitovirales</taxon>
        <taxon>Poxviridae</taxon>
        <taxon>Entomopoxvirinae</taxon>
        <taxon>Betaentomopoxvirus</taxon>
        <taxon>Betaentomopoxvirus mseparata</taxon>
        <taxon>Mythimna separata entomopoxvirus</taxon>
    </lineage>
</organism>
<proteinExistence type="predicted"/>
<feature type="transmembrane region" description="Helical" evidence="1">
    <location>
        <begin position="33"/>
        <end position="58"/>
    </location>
</feature>
<dbReference type="Proteomes" id="UP000792671">
    <property type="component" value="Genome"/>
</dbReference>
<evidence type="ECO:0000313" key="2">
    <source>
        <dbReference type="EMBL" id="CCU56397.1"/>
    </source>
</evidence>
<protein>
    <submittedName>
        <fullName evidence="2">Uncharacterized protein</fullName>
    </submittedName>
</protein>
<reference evidence="2 3" key="1">
    <citation type="journal article" date="2013" name="J. Virol.">
        <title>New Insights into the Evolution of Entomopoxvirinae from the Complete Genome Sequences of Four Entomopoxviruses Infecting Adoxophyes honmai, Choristoneura biennis, Choristoneura rosaceana, and Mythimna separata.</title>
        <authorList>
            <person name="Theze J."/>
            <person name="Takatsuka J."/>
            <person name="Li Z."/>
            <person name="Gallais J."/>
            <person name="Doucet D."/>
            <person name="Arif B."/>
            <person name="Nakai M."/>
            <person name="Herniou E.A."/>
        </authorList>
    </citation>
    <scope>NUCLEOTIDE SEQUENCE [LARGE SCALE GENOMIC DNA]</scope>
</reference>